<evidence type="ECO:0000313" key="2">
    <source>
        <dbReference type="Proteomes" id="UP000789759"/>
    </source>
</evidence>
<keyword evidence="2" id="KW-1185">Reference proteome</keyword>
<name>A0A9N9PEH9_9GLOM</name>
<proteinExistence type="predicted"/>
<gene>
    <name evidence="1" type="ORF">CPELLU_LOCUS18948</name>
</gene>
<dbReference type="GO" id="GO:0007166">
    <property type="term" value="P:cell surface receptor signaling pathway"/>
    <property type="evidence" value="ECO:0007669"/>
    <property type="project" value="InterPro"/>
</dbReference>
<dbReference type="Gene3D" id="1.20.930.20">
    <property type="entry name" value="Adaptor protein Cbl, N-terminal domain"/>
    <property type="match status" value="1"/>
</dbReference>
<accession>A0A9N9PEH9</accession>
<dbReference type="InterPro" id="IPR036537">
    <property type="entry name" value="Adaptor_Cbl_N_dom_sf"/>
</dbReference>
<protein>
    <submittedName>
        <fullName evidence="1">5850_t:CDS:1</fullName>
    </submittedName>
</protein>
<evidence type="ECO:0000313" key="1">
    <source>
        <dbReference type="EMBL" id="CAG8813714.1"/>
    </source>
</evidence>
<dbReference type="Proteomes" id="UP000789759">
    <property type="component" value="Unassembled WGS sequence"/>
</dbReference>
<organism evidence="1 2">
    <name type="scientific">Cetraspora pellucida</name>
    <dbReference type="NCBI Taxonomy" id="1433469"/>
    <lineage>
        <taxon>Eukaryota</taxon>
        <taxon>Fungi</taxon>
        <taxon>Fungi incertae sedis</taxon>
        <taxon>Mucoromycota</taxon>
        <taxon>Glomeromycotina</taxon>
        <taxon>Glomeromycetes</taxon>
        <taxon>Diversisporales</taxon>
        <taxon>Gigasporaceae</taxon>
        <taxon>Cetraspora</taxon>
    </lineage>
</organism>
<sequence length="118" mass="13788">MSESQIIENIQVSSKNSYVIEDKNDEAFDLLMGLPPAINSLTSVIPCGCKNLQRRKKEFEENFRKIEYQKALIRLINSLEKIKEFMDDITQLKGLNKYVIATNIEKRFKQLTEEYRPA</sequence>
<dbReference type="EMBL" id="CAJVQA010041193">
    <property type="protein sequence ID" value="CAG8813714.1"/>
    <property type="molecule type" value="Genomic_DNA"/>
</dbReference>
<comment type="caution">
    <text evidence="1">The sequence shown here is derived from an EMBL/GenBank/DDBJ whole genome shotgun (WGS) entry which is preliminary data.</text>
</comment>
<reference evidence="1" key="1">
    <citation type="submission" date="2021-06" db="EMBL/GenBank/DDBJ databases">
        <authorList>
            <person name="Kallberg Y."/>
            <person name="Tangrot J."/>
            <person name="Rosling A."/>
        </authorList>
    </citation>
    <scope>NUCLEOTIDE SEQUENCE</scope>
    <source>
        <strain evidence="1">FL966</strain>
    </source>
</reference>
<dbReference type="AlphaFoldDB" id="A0A9N9PEH9"/>